<proteinExistence type="predicted"/>
<dbReference type="InterPro" id="IPR010287">
    <property type="entry name" value="DUF892_YciF-like"/>
</dbReference>
<reference evidence="2" key="1">
    <citation type="submission" date="2017-08" db="EMBL/GenBank/DDBJ databases">
        <authorList>
            <person name="Varghese N."/>
            <person name="Submissions S."/>
        </authorList>
    </citation>
    <scope>NUCLEOTIDE SEQUENCE [LARGE SCALE GENOMIC DNA]</scope>
    <source>
        <strain evidence="2">JA234</strain>
    </source>
</reference>
<dbReference type="Pfam" id="PF05974">
    <property type="entry name" value="DUF892"/>
    <property type="match status" value="1"/>
</dbReference>
<dbReference type="InterPro" id="IPR012347">
    <property type="entry name" value="Ferritin-like"/>
</dbReference>
<dbReference type="RefSeq" id="WP_235840907.1">
    <property type="nucleotide sequence ID" value="NZ_OAOQ01000001.1"/>
</dbReference>
<dbReference type="EMBL" id="OAOQ01000001">
    <property type="protein sequence ID" value="SNX67738.1"/>
    <property type="molecule type" value="Genomic_DNA"/>
</dbReference>
<gene>
    <name evidence="1" type="ORF">SAMN05878503_101376</name>
</gene>
<organism evidence="1 2">
    <name type="scientific">Cereibacter ovatus</name>
    <dbReference type="NCBI Taxonomy" id="439529"/>
    <lineage>
        <taxon>Bacteria</taxon>
        <taxon>Pseudomonadati</taxon>
        <taxon>Pseudomonadota</taxon>
        <taxon>Alphaproteobacteria</taxon>
        <taxon>Rhodobacterales</taxon>
        <taxon>Paracoccaceae</taxon>
        <taxon>Cereibacter</taxon>
    </lineage>
</organism>
<dbReference type="Proteomes" id="UP000219467">
    <property type="component" value="Unassembled WGS sequence"/>
</dbReference>
<dbReference type="AlphaFoldDB" id="A0A285CKZ7"/>
<dbReference type="InterPro" id="IPR009078">
    <property type="entry name" value="Ferritin-like_SF"/>
</dbReference>
<keyword evidence="2" id="KW-1185">Reference proteome</keyword>
<dbReference type="Gene3D" id="1.20.1260.10">
    <property type="match status" value="1"/>
</dbReference>
<evidence type="ECO:0000313" key="2">
    <source>
        <dbReference type="Proteomes" id="UP000219467"/>
    </source>
</evidence>
<protein>
    <submittedName>
        <fullName evidence="1">Uncharacterized protein DUF892</fullName>
    </submittedName>
</protein>
<name>A0A285CKZ7_9RHOB</name>
<evidence type="ECO:0000313" key="1">
    <source>
        <dbReference type="EMBL" id="SNX67738.1"/>
    </source>
</evidence>
<accession>A0A285CKZ7</accession>
<dbReference type="SUPFAM" id="SSF47240">
    <property type="entry name" value="Ferritin-like"/>
    <property type="match status" value="1"/>
</dbReference>
<sequence>MPMASVSKHIGSMDDLFTHLLQDIYDAEKQIENALPKMAGKACDATLR</sequence>